<keyword evidence="8" id="KW-0378">Hydrolase</keyword>
<dbReference type="Gene3D" id="3.40.470.10">
    <property type="entry name" value="Uracil-DNA glycosylase-like domain"/>
    <property type="match status" value="1"/>
</dbReference>
<dbReference type="Pfam" id="PF03167">
    <property type="entry name" value="UDG"/>
    <property type="match status" value="1"/>
</dbReference>
<dbReference type="PANTHER" id="PTHR33693:SF1">
    <property type="entry name" value="TYPE-4 URACIL-DNA GLYCOSYLASE"/>
    <property type="match status" value="1"/>
</dbReference>
<organism evidence="13 14">
    <name type="scientific">Anaerohalosphaera lusitana</name>
    <dbReference type="NCBI Taxonomy" id="1936003"/>
    <lineage>
        <taxon>Bacteria</taxon>
        <taxon>Pseudomonadati</taxon>
        <taxon>Planctomycetota</taxon>
        <taxon>Phycisphaerae</taxon>
        <taxon>Sedimentisphaerales</taxon>
        <taxon>Anaerohalosphaeraceae</taxon>
        <taxon>Anaerohalosphaera</taxon>
    </lineage>
</organism>
<dbReference type="SMART" id="SM00987">
    <property type="entry name" value="UreE_C"/>
    <property type="match status" value="1"/>
</dbReference>
<dbReference type="PANTHER" id="PTHR33693">
    <property type="entry name" value="TYPE-5 URACIL-DNA GLYCOSYLASE"/>
    <property type="match status" value="1"/>
</dbReference>
<keyword evidence="5" id="KW-0004">4Fe-4S</keyword>
<evidence type="ECO:0000256" key="8">
    <source>
        <dbReference type="ARBA" id="ARBA00022801"/>
    </source>
</evidence>
<evidence type="ECO:0000256" key="7">
    <source>
        <dbReference type="ARBA" id="ARBA00022763"/>
    </source>
</evidence>
<proteinExistence type="inferred from homology"/>
<dbReference type="OrthoDB" id="5290748at2"/>
<dbReference type="EC" id="3.2.2.27" evidence="3"/>
<dbReference type="STRING" id="1936003.STSP2_01735"/>
<dbReference type="InterPro" id="IPR005122">
    <property type="entry name" value="Uracil-DNA_glycosylase-like"/>
</dbReference>
<accession>A0A1U9NL88</accession>
<keyword evidence="10" id="KW-0411">Iron-sulfur</keyword>
<keyword evidence="6" id="KW-0479">Metal-binding</keyword>
<evidence type="ECO:0000256" key="9">
    <source>
        <dbReference type="ARBA" id="ARBA00023004"/>
    </source>
</evidence>
<comment type="catalytic activity">
    <reaction evidence="1">
        <text>Hydrolyzes single-stranded DNA or mismatched double-stranded DNA and polynucleotides, releasing free uracil.</text>
        <dbReference type="EC" id="3.2.2.27"/>
    </reaction>
</comment>
<dbReference type="InterPro" id="IPR051536">
    <property type="entry name" value="UDG_Type-4/5"/>
</dbReference>
<dbReference type="CDD" id="cd10030">
    <property type="entry name" value="UDG-F4_TTUDGA_SPO1dp_like"/>
    <property type="match status" value="1"/>
</dbReference>
<gene>
    <name evidence="13" type="ORF">STSP2_01735</name>
</gene>
<dbReference type="GO" id="GO:0051539">
    <property type="term" value="F:4 iron, 4 sulfur cluster binding"/>
    <property type="evidence" value="ECO:0007669"/>
    <property type="project" value="UniProtKB-KW"/>
</dbReference>
<dbReference type="SMART" id="SM00986">
    <property type="entry name" value="UDG"/>
    <property type="match status" value="1"/>
</dbReference>
<evidence type="ECO:0000256" key="6">
    <source>
        <dbReference type="ARBA" id="ARBA00022723"/>
    </source>
</evidence>
<dbReference type="AlphaFoldDB" id="A0A1U9NL88"/>
<dbReference type="NCBIfam" id="TIGR00758">
    <property type="entry name" value="UDG_fam4"/>
    <property type="match status" value="1"/>
</dbReference>
<comment type="similarity">
    <text evidence="2">Belongs to the uracil-DNA glycosylase (UDG) superfamily. Type 4 (UDGa) family.</text>
</comment>
<evidence type="ECO:0000256" key="11">
    <source>
        <dbReference type="ARBA" id="ARBA00023204"/>
    </source>
</evidence>
<dbReference type="InterPro" id="IPR036895">
    <property type="entry name" value="Uracil-DNA_glycosylase-like_sf"/>
</dbReference>
<dbReference type="GO" id="GO:0046872">
    <property type="term" value="F:metal ion binding"/>
    <property type="evidence" value="ECO:0007669"/>
    <property type="project" value="UniProtKB-KW"/>
</dbReference>
<dbReference type="InterPro" id="IPR005273">
    <property type="entry name" value="Ura-DNA_glyco_family4"/>
</dbReference>
<keyword evidence="7" id="KW-0227">DNA damage</keyword>
<dbReference type="Proteomes" id="UP000189674">
    <property type="component" value="Chromosome"/>
</dbReference>
<evidence type="ECO:0000256" key="1">
    <source>
        <dbReference type="ARBA" id="ARBA00001400"/>
    </source>
</evidence>
<evidence type="ECO:0000313" key="13">
    <source>
        <dbReference type="EMBL" id="AQT68567.1"/>
    </source>
</evidence>
<evidence type="ECO:0000256" key="10">
    <source>
        <dbReference type="ARBA" id="ARBA00023014"/>
    </source>
</evidence>
<dbReference type="GO" id="GO:0004844">
    <property type="term" value="F:uracil DNA N-glycosylase activity"/>
    <property type="evidence" value="ECO:0007669"/>
    <property type="project" value="UniProtKB-EC"/>
</dbReference>
<sequence length="241" mass="26903">MSAENLKRALEQHVALDAFLTGDFGLKGDLPMPAAFEQAEPELVDKAGKLEEIAEQIRQCCKCGLNETRKNAVIGEGNPDAELVFVGEAPGADEDEQGRPFVGRSGKLLTKIIAAMGLSRDDVFICNILKCRPPENRDPKPDEIVDCMGYLQQQLDIIRPQVIVALGAHAARTLLSTNQGIGKLRGRFHEYTFSDEEPPVKLMPTYHPSYLLRNYSQDNRRRVWEDMQKVMQELGLELPGK</sequence>
<name>A0A1U9NL88_9BACT</name>
<evidence type="ECO:0000256" key="2">
    <source>
        <dbReference type="ARBA" id="ARBA00006521"/>
    </source>
</evidence>
<keyword evidence="9" id="KW-0408">Iron</keyword>
<evidence type="ECO:0000256" key="5">
    <source>
        <dbReference type="ARBA" id="ARBA00022485"/>
    </source>
</evidence>
<protein>
    <recommendedName>
        <fullName evidence="4">Type-4 uracil-DNA glycosylase</fullName>
        <ecNumber evidence="3">3.2.2.27</ecNumber>
    </recommendedName>
</protein>
<keyword evidence="11" id="KW-0234">DNA repair</keyword>
<dbReference type="RefSeq" id="WP_146661693.1">
    <property type="nucleotide sequence ID" value="NZ_CP019791.1"/>
</dbReference>
<dbReference type="GO" id="GO:0006281">
    <property type="term" value="P:DNA repair"/>
    <property type="evidence" value="ECO:0007669"/>
    <property type="project" value="UniProtKB-KW"/>
</dbReference>
<reference evidence="14" key="1">
    <citation type="submission" date="2017-02" db="EMBL/GenBank/DDBJ databases">
        <title>Comparative genomics and description of representatives of a novel lineage of planctomycetes thriving in anoxic sediments.</title>
        <authorList>
            <person name="Spring S."/>
            <person name="Bunk B."/>
            <person name="Sproer C."/>
        </authorList>
    </citation>
    <scope>NUCLEOTIDE SEQUENCE [LARGE SCALE GENOMIC DNA]</scope>
    <source>
        <strain evidence="14">ST-NAGAB-D1</strain>
    </source>
</reference>
<dbReference type="KEGG" id="alus:STSP2_01735"/>
<evidence type="ECO:0000256" key="3">
    <source>
        <dbReference type="ARBA" id="ARBA00012030"/>
    </source>
</evidence>
<evidence type="ECO:0000256" key="4">
    <source>
        <dbReference type="ARBA" id="ARBA00019403"/>
    </source>
</evidence>
<keyword evidence="14" id="KW-1185">Reference proteome</keyword>
<evidence type="ECO:0000313" key="14">
    <source>
        <dbReference type="Proteomes" id="UP000189674"/>
    </source>
</evidence>
<dbReference type="EMBL" id="CP019791">
    <property type="protein sequence ID" value="AQT68567.1"/>
    <property type="molecule type" value="Genomic_DNA"/>
</dbReference>
<feature type="domain" description="Uracil-DNA glycosylase-like" evidence="12">
    <location>
        <begin position="74"/>
        <end position="228"/>
    </location>
</feature>
<dbReference type="SUPFAM" id="SSF52141">
    <property type="entry name" value="Uracil-DNA glycosylase-like"/>
    <property type="match status" value="1"/>
</dbReference>
<evidence type="ECO:0000259" key="12">
    <source>
        <dbReference type="SMART" id="SM00986"/>
    </source>
</evidence>